<dbReference type="EMBL" id="CP026304">
    <property type="protein sequence ID" value="AVZ75070.1"/>
    <property type="molecule type" value="Genomic_DNA"/>
</dbReference>
<organism evidence="2 3">
    <name type="scientific">Streptomyces lunaelactis</name>
    <dbReference type="NCBI Taxonomy" id="1535768"/>
    <lineage>
        <taxon>Bacteria</taxon>
        <taxon>Bacillati</taxon>
        <taxon>Actinomycetota</taxon>
        <taxon>Actinomycetes</taxon>
        <taxon>Kitasatosporales</taxon>
        <taxon>Streptomycetaceae</taxon>
        <taxon>Streptomyces</taxon>
    </lineage>
</organism>
<feature type="signal peptide" evidence="1">
    <location>
        <begin position="1"/>
        <end position="26"/>
    </location>
</feature>
<dbReference type="KEGG" id="slk:SLUN_25665"/>
<evidence type="ECO:0000256" key="1">
    <source>
        <dbReference type="SAM" id="SignalP"/>
    </source>
</evidence>
<dbReference type="Proteomes" id="UP000244201">
    <property type="component" value="Chromosome"/>
</dbReference>
<dbReference type="PROSITE" id="PS51257">
    <property type="entry name" value="PROKAR_LIPOPROTEIN"/>
    <property type="match status" value="1"/>
</dbReference>
<dbReference type="AlphaFoldDB" id="A0A2R4T7G0"/>
<sequence>MRQYRRSLPSVALALALSACSGSSEGTEDTPSPPQALPATAICGGVLNTAAGDALEGLTSSSTYSEIDEVGSEDVVTVAAAAAELKASPRTGKPKTRAYLCAAQAEDEHTSGSIQLSARWVELRPGDQDWASDDHWSVYDVSGAGKKTTRYPYASASSLSGRLEFHCPKGAGENEDTVLGVDMMSFRLARSGREEQAPEAIVRLMYSVAVKLATDMGCLEESRLPRTLGELNPLPLAK</sequence>
<feature type="chain" id="PRO_5015356186" description="DUF3558 domain-containing protein" evidence="1">
    <location>
        <begin position="27"/>
        <end position="238"/>
    </location>
</feature>
<protein>
    <recommendedName>
        <fullName evidence="4">DUF3558 domain-containing protein</fullName>
    </recommendedName>
</protein>
<evidence type="ECO:0000313" key="3">
    <source>
        <dbReference type="Proteomes" id="UP000244201"/>
    </source>
</evidence>
<reference evidence="2 3" key="1">
    <citation type="submission" date="2018-01" db="EMBL/GenBank/DDBJ databases">
        <title>Complete genome sequence of Streptomyces lunaelactis MM109T, a Ferroverdin A producer isolated from cave moonmilk deposits.</title>
        <authorList>
            <person name="Naome A."/>
            <person name="Martinet L."/>
            <person name="Maciejewska M."/>
            <person name="Anderssen S."/>
            <person name="Adam D."/>
            <person name="Tenconi E."/>
            <person name="Deflandre B."/>
            <person name="Arguelles-Arias A."/>
            <person name="Calusinska M."/>
            <person name="Copieters W."/>
            <person name="Karim L."/>
            <person name="Hanikenne M."/>
            <person name="Baurain D."/>
            <person name="van Wezel G."/>
            <person name="Smargiasso N."/>
            <person name="de Pauw E."/>
            <person name="Delfosse P."/>
            <person name="Rigali S."/>
        </authorList>
    </citation>
    <scope>NUCLEOTIDE SEQUENCE [LARGE SCALE GENOMIC DNA]</scope>
    <source>
        <strain evidence="2 3">MM109</strain>
    </source>
</reference>
<keyword evidence="1" id="KW-0732">Signal</keyword>
<evidence type="ECO:0000313" key="2">
    <source>
        <dbReference type="EMBL" id="AVZ75070.1"/>
    </source>
</evidence>
<name>A0A2R4T7G0_9ACTN</name>
<gene>
    <name evidence="2" type="ORF">SLUN_25665</name>
</gene>
<evidence type="ECO:0008006" key="4">
    <source>
        <dbReference type="Google" id="ProtNLM"/>
    </source>
</evidence>
<proteinExistence type="predicted"/>
<keyword evidence="3" id="KW-1185">Reference proteome</keyword>
<accession>A0A2R4T7G0</accession>